<dbReference type="Proteomes" id="UP001309705">
    <property type="component" value="Unassembled WGS sequence"/>
</dbReference>
<gene>
    <name evidence="1" type="primary">pssA</name>
    <name evidence="1" type="ORF">VSX58_19255</name>
</gene>
<keyword evidence="1" id="KW-0808">Transferase</keyword>
<keyword evidence="2" id="KW-1185">Reference proteome</keyword>
<accession>A0ABU6JWR0</accession>
<dbReference type="GO" id="GO:0003882">
    <property type="term" value="F:CDP-diacylglycerol-serine O-phosphatidyltransferase activity"/>
    <property type="evidence" value="ECO:0007669"/>
    <property type="project" value="UniProtKB-EC"/>
</dbReference>
<feature type="non-terminal residue" evidence="1">
    <location>
        <position position="60"/>
    </location>
</feature>
<dbReference type="SUPFAM" id="SSF56024">
    <property type="entry name" value="Phospholipase D/nuclease"/>
    <property type="match status" value="1"/>
</dbReference>
<dbReference type="Gene3D" id="3.30.870.10">
    <property type="entry name" value="Endonuclease Chain A"/>
    <property type="match status" value="1"/>
</dbReference>
<proteinExistence type="predicted"/>
<protein>
    <submittedName>
        <fullName evidence="1">CDP-diacylglycerol--serine O-phosphatidyltransferase</fullName>
        <ecNumber evidence="1">2.7.8.8</ecNumber>
    </submittedName>
</protein>
<comment type="caution">
    <text evidence="1">The sequence shown here is derived from an EMBL/GenBank/DDBJ whole genome shotgun (WGS) entry which is preliminary data.</text>
</comment>
<sequence>MLSKLKRNKYQQHLAELPKIPQTADDVQTLHSPERFRTTLVNAILNARKRVYLVALYLEH</sequence>
<dbReference type="EC" id="2.7.8.8" evidence="1"/>
<dbReference type="EMBL" id="JAYWTM010000025">
    <property type="protein sequence ID" value="MEC5344736.1"/>
    <property type="molecule type" value="Genomic_DNA"/>
</dbReference>
<evidence type="ECO:0000313" key="1">
    <source>
        <dbReference type="EMBL" id="MEC5344736.1"/>
    </source>
</evidence>
<evidence type="ECO:0000313" key="2">
    <source>
        <dbReference type="Proteomes" id="UP001309705"/>
    </source>
</evidence>
<organism evidence="1 2">
    <name type="scientific">Brenneria populi</name>
    <dbReference type="NCBI Taxonomy" id="1505588"/>
    <lineage>
        <taxon>Bacteria</taxon>
        <taxon>Pseudomonadati</taxon>
        <taxon>Pseudomonadota</taxon>
        <taxon>Gammaproteobacteria</taxon>
        <taxon>Enterobacterales</taxon>
        <taxon>Pectobacteriaceae</taxon>
        <taxon>Brenneria</taxon>
    </lineage>
</organism>
<reference evidence="1 2" key="1">
    <citation type="journal article" date="2017" name="Int. J. Syst. Evol. Microbiol.">
        <title>Brenneria populi subsp. brevivirga subsp. nov. isolated from symptomatic bark of Populus x euramericana canker, and description of Brenneria populi subsp. populi subsp. nov.</title>
        <authorList>
            <person name="Zheng M.H."/>
            <person name="Piao C.G."/>
            <person name="Xue H."/>
            <person name="Guo M.W."/>
            <person name="Li Y."/>
        </authorList>
    </citation>
    <scope>NUCLEOTIDE SEQUENCE [LARGE SCALE GENOMIC DNA]</scope>
    <source>
        <strain evidence="1 2">D9-5</strain>
    </source>
</reference>
<name>A0ABU6JWR0_9GAMM</name>